<keyword evidence="2" id="KW-0245">EGF-like domain</keyword>
<keyword evidence="4" id="KW-0732">Signal</keyword>
<dbReference type="PRINTS" id="PR00205">
    <property type="entry name" value="CADHERIN"/>
</dbReference>
<keyword evidence="9" id="KW-0472">Membrane</keyword>
<dbReference type="EMBL" id="AMQM01004620">
    <property type="status" value="NOT_ANNOTATED_CDS"/>
    <property type="molecule type" value="Genomic_DNA"/>
</dbReference>
<feature type="domain" description="Cadherin" evidence="13">
    <location>
        <begin position="377"/>
        <end position="500"/>
    </location>
</feature>
<evidence type="ECO:0000256" key="3">
    <source>
        <dbReference type="ARBA" id="ARBA00022692"/>
    </source>
</evidence>
<dbReference type="FunFam" id="2.60.40.60:FF:000436">
    <property type="entry name" value="Uncharacterized protein"/>
    <property type="match status" value="1"/>
</dbReference>
<dbReference type="InterPro" id="IPR050174">
    <property type="entry name" value="Protocadherin/Cadherin-CA"/>
</dbReference>
<keyword evidence="3" id="KW-0812">Transmembrane</keyword>
<dbReference type="CTD" id="20196152"/>
<dbReference type="Gene3D" id="2.60.40.60">
    <property type="entry name" value="Cadherins"/>
    <property type="match status" value="5"/>
</dbReference>
<evidence type="ECO:0000256" key="1">
    <source>
        <dbReference type="ARBA" id="ARBA00004167"/>
    </source>
</evidence>
<evidence type="ECO:0000256" key="12">
    <source>
        <dbReference type="PROSITE-ProRule" id="PRU00043"/>
    </source>
</evidence>
<proteinExistence type="predicted"/>
<dbReference type="eggNOG" id="KOG3594">
    <property type="taxonomic scope" value="Eukaryota"/>
</dbReference>
<dbReference type="SUPFAM" id="SSF49313">
    <property type="entry name" value="Cadherin-like"/>
    <property type="match status" value="5"/>
</dbReference>
<dbReference type="InterPro" id="IPR002126">
    <property type="entry name" value="Cadherin-like_dom"/>
</dbReference>
<dbReference type="GO" id="GO:0007155">
    <property type="term" value="P:cell adhesion"/>
    <property type="evidence" value="ECO:0000318"/>
    <property type="project" value="GO_Central"/>
</dbReference>
<evidence type="ECO:0000256" key="9">
    <source>
        <dbReference type="ARBA" id="ARBA00023136"/>
    </source>
</evidence>
<dbReference type="CDD" id="cd11304">
    <property type="entry name" value="Cadherin_repeat"/>
    <property type="match status" value="5"/>
</dbReference>
<dbReference type="GO" id="GO:0050839">
    <property type="term" value="F:cell adhesion molecule binding"/>
    <property type="evidence" value="ECO:0000318"/>
    <property type="project" value="GO_Central"/>
</dbReference>
<sequence>CEIRLDIAIEPVSYFRLIKINVEILDVNDNSPKFESPLINLDISESAPVNSVFKLPSPVDKDSKQFSIKRYGLENSFARSNDASENSKLNFAINSTIKDDLSSELHLTLIRELDREKEDKLFMTLTAVDGGSPPLTGTLEIVVNVKDANDNAPTFEYKLYEVVVPENFTVNSTIAKVKADDADFGENGEVEYHFDTRTAEKFGKIFQMNHFNGEVVVVSSLDYENQTMYKLMITARDNGSPESKSSETVVVIKVVDVNDNKPQITITPLQSLGSDKIGVYENLNSDTFVAKVQVTDADYGNNGRINCQIEQTNFFKLRFVNTDGEYEILTSVMFDREQNDRYLLKIICHDMGDVPLYTDKLIEIEILDVNDNFPQFEKNLYEIDLRENNDRSIDIVKVLATDLDIGSNAKIFYTLNTPPAADLGIFAFNDFNSNFHSKLFSVQPNSGIVRVLESIDREKYPTIDFSVFACDNENFSSNSRCSKSRIKIFILDINDCAPQFHMSTFSFSVNENQPLGTEIGMVVAKDDDSPPYNEFSFHLISTSDNKPHKLFDVNRKSGKIVTATKLDREYRSDYQFLIEARDDNNASLTSTATI</sequence>
<dbReference type="PROSITE" id="PS00232">
    <property type="entry name" value="CADHERIN_1"/>
    <property type="match status" value="3"/>
</dbReference>
<dbReference type="FunFam" id="2.60.40.60:FF:000002">
    <property type="entry name" value="Protocadherin alpha 2"/>
    <property type="match status" value="1"/>
</dbReference>
<dbReference type="FunFam" id="2.60.40.60:FF:000411">
    <property type="entry name" value="Uncharacterized protein"/>
    <property type="match status" value="1"/>
</dbReference>
<reference evidence="15" key="3">
    <citation type="submission" date="2015-06" db="UniProtKB">
        <authorList>
            <consortium name="EnsemblMetazoa"/>
        </authorList>
    </citation>
    <scope>IDENTIFICATION</scope>
</reference>
<evidence type="ECO:0000313" key="15">
    <source>
        <dbReference type="EnsemblMetazoa" id="HelroP131091"/>
    </source>
</evidence>
<dbReference type="OrthoDB" id="6252479at2759"/>
<evidence type="ECO:0000256" key="6">
    <source>
        <dbReference type="ARBA" id="ARBA00022837"/>
    </source>
</evidence>
<evidence type="ECO:0000256" key="2">
    <source>
        <dbReference type="ARBA" id="ARBA00022536"/>
    </source>
</evidence>
<dbReference type="Proteomes" id="UP000015101">
    <property type="component" value="Unassembled WGS sequence"/>
</dbReference>
<evidence type="ECO:0000256" key="11">
    <source>
        <dbReference type="ARBA" id="ARBA00023180"/>
    </source>
</evidence>
<feature type="domain" description="Cadherin" evidence="13">
    <location>
        <begin position="35"/>
        <end position="155"/>
    </location>
</feature>
<evidence type="ECO:0000259" key="13">
    <source>
        <dbReference type="PROSITE" id="PS50268"/>
    </source>
</evidence>
<gene>
    <name evidence="15" type="primary">20196152</name>
    <name evidence="14" type="ORF">HELRODRAFT_131091</name>
</gene>
<dbReference type="SMART" id="SM00112">
    <property type="entry name" value="CA"/>
    <property type="match status" value="5"/>
</dbReference>
<dbReference type="FunCoup" id="T1EHV2">
    <property type="interactions" value="55"/>
</dbReference>
<feature type="domain" description="Cadherin" evidence="13">
    <location>
        <begin position="501"/>
        <end position="594"/>
    </location>
</feature>
<dbReference type="GeneID" id="20196152"/>
<dbReference type="GO" id="GO:0007156">
    <property type="term" value="P:homophilic cell adhesion via plasma membrane adhesion molecules"/>
    <property type="evidence" value="ECO:0007669"/>
    <property type="project" value="InterPro"/>
</dbReference>
<dbReference type="InterPro" id="IPR020894">
    <property type="entry name" value="Cadherin_CS"/>
</dbReference>
<keyword evidence="10" id="KW-1015">Disulfide bond</keyword>
<dbReference type="PROSITE" id="PS50268">
    <property type="entry name" value="CADHERIN_2"/>
    <property type="match status" value="5"/>
</dbReference>
<comment type="subcellular location">
    <subcellularLocation>
        <location evidence="1">Membrane</location>
        <topology evidence="1">Single-pass membrane protein</topology>
    </subcellularLocation>
</comment>
<protein>
    <recommendedName>
        <fullName evidence="13">Cadherin domain-containing protein</fullName>
    </recommendedName>
</protein>
<dbReference type="KEGG" id="hro:HELRODRAFT_131091"/>
<keyword evidence="8" id="KW-1133">Transmembrane helix</keyword>
<keyword evidence="11" id="KW-0325">Glycoprotein</keyword>
<evidence type="ECO:0000256" key="4">
    <source>
        <dbReference type="ARBA" id="ARBA00022729"/>
    </source>
</evidence>
<evidence type="ECO:0000256" key="7">
    <source>
        <dbReference type="ARBA" id="ARBA00022889"/>
    </source>
</evidence>
<evidence type="ECO:0000256" key="10">
    <source>
        <dbReference type="ARBA" id="ARBA00023157"/>
    </source>
</evidence>
<reference evidence="14 16" key="2">
    <citation type="journal article" date="2013" name="Nature">
        <title>Insights into bilaterian evolution from three spiralian genomes.</title>
        <authorList>
            <person name="Simakov O."/>
            <person name="Marletaz F."/>
            <person name="Cho S.J."/>
            <person name="Edsinger-Gonzales E."/>
            <person name="Havlak P."/>
            <person name="Hellsten U."/>
            <person name="Kuo D.H."/>
            <person name="Larsson T."/>
            <person name="Lv J."/>
            <person name="Arendt D."/>
            <person name="Savage R."/>
            <person name="Osoegawa K."/>
            <person name="de Jong P."/>
            <person name="Grimwood J."/>
            <person name="Chapman J.A."/>
            <person name="Shapiro H."/>
            <person name="Aerts A."/>
            <person name="Otillar R.P."/>
            <person name="Terry A.Y."/>
            <person name="Boore J.L."/>
            <person name="Grigoriev I.V."/>
            <person name="Lindberg D.R."/>
            <person name="Seaver E.C."/>
            <person name="Weisblat D.A."/>
            <person name="Putnam N.H."/>
            <person name="Rokhsar D.S."/>
        </authorList>
    </citation>
    <scope>NUCLEOTIDE SEQUENCE</scope>
</reference>
<dbReference type="PANTHER" id="PTHR24028:SF146">
    <property type="entry name" value="CADHERIN 96CB, ISOFORM D-RELATED"/>
    <property type="match status" value="1"/>
</dbReference>
<evidence type="ECO:0000256" key="8">
    <source>
        <dbReference type="ARBA" id="ARBA00022989"/>
    </source>
</evidence>
<name>T1EHV2_HELRO</name>
<dbReference type="EMBL" id="KB096633">
    <property type="protein sequence ID" value="ESO03330.1"/>
    <property type="molecule type" value="Genomic_DNA"/>
</dbReference>
<dbReference type="EnsemblMetazoa" id="HelroT131091">
    <property type="protein sequence ID" value="HelroP131091"/>
    <property type="gene ID" value="HelroG131091"/>
</dbReference>
<dbReference type="FunFam" id="2.60.40.60:FF:000598">
    <property type="entry name" value="Uncharacterized protein"/>
    <property type="match status" value="1"/>
</dbReference>
<dbReference type="OMA" id="RPSDHFK"/>
<dbReference type="Pfam" id="PF00028">
    <property type="entry name" value="Cadherin"/>
    <property type="match status" value="4"/>
</dbReference>
<organism evidence="15 16">
    <name type="scientific">Helobdella robusta</name>
    <name type="common">Californian leech</name>
    <dbReference type="NCBI Taxonomy" id="6412"/>
    <lineage>
        <taxon>Eukaryota</taxon>
        <taxon>Metazoa</taxon>
        <taxon>Spiralia</taxon>
        <taxon>Lophotrochozoa</taxon>
        <taxon>Annelida</taxon>
        <taxon>Clitellata</taxon>
        <taxon>Hirudinea</taxon>
        <taxon>Rhynchobdellida</taxon>
        <taxon>Glossiphoniidae</taxon>
        <taxon>Helobdella</taxon>
    </lineage>
</organism>
<evidence type="ECO:0000256" key="5">
    <source>
        <dbReference type="ARBA" id="ARBA00022737"/>
    </source>
</evidence>
<dbReference type="PANTHER" id="PTHR24028">
    <property type="entry name" value="CADHERIN-87A"/>
    <property type="match status" value="1"/>
</dbReference>
<feature type="domain" description="Cadherin" evidence="13">
    <location>
        <begin position="279"/>
        <end position="376"/>
    </location>
</feature>
<dbReference type="GO" id="GO:0005886">
    <property type="term" value="C:plasma membrane"/>
    <property type="evidence" value="ECO:0000318"/>
    <property type="project" value="GO_Central"/>
</dbReference>
<dbReference type="InParanoid" id="T1EHV2"/>
<feature type="domain" description="Cadherin" evidence="13">
    <location>
        <begin position="156"/>
        <end position="264"/>
    </location>
</feature>
<accession>T1EHV2</accession>
<evidence type="ECO:0000313" key="16">
    <source>
        <dbReference type="Proteomes" id="UP000015101"/>
    </source>
</evidence>
<dbReference type="AlphaFoldDB" id="T1EHV2"/>
<reference evidence="16" key="1">
    <citation type="submission" date="2012-12" db="EMBL/GenBank/DDBJ databases">
        <authorList>
            <person name="Hellsten U."/>
            <person name="Grimwood J."/>
            <person name="Chapman J.A."/>
            <person name="Shapiro H."/>
            <person name="Aerts A."/>
            <person name="Otillar R.P."/>
            <person name="Terry A.Y."/>
            <person name="Boore J.L."/>
            <person name="Simakov O."/>
            <person name="Marletaz F."/>
            <person name="Cho S.-J."/>
            <person name="Edsinger-Gonzales E."/>
            <person name="Havlak P."/>
            <person name="Kuo D.-H."/>
            <person name="Larsson T."/>
            <person name="Lv J."/>
            <person name="Arendt D."/>
            <person name="Savage R."/>
            <person name="Osoegawa K."/>
            <person name="de Jong P."/>
            <person name="Lindberg D.R."/>
            <person name="Seaver E.C."/>
            <person name="Weisblat D.A."/>
            <person name="Putnam N.H."/>
            <person name="Grigoriev I.V."/>
            <person name="Rokhsar D.S."/>
        </authorList>
    </citation>
    <scope>NUCLEOTIDE SEQUENCE</scope>
</reference>
<dbReference type="InterPro" id="IPR015919">
    <property type="entry name" value="Cadherin-like_sf"/>
</dbReference>
<dbReference type="FunFam" id="2.60.40.60:FF:000058">
    <property type="entry name" value="FAT atypical cadherin 3"/>
    <property type="match status" value="1"/>
</dbReference>
<dbReference type="GO" id="GO:0005509">
    <property type="term" value="F:calcium ion binding"/>
    <property type="evidence" value="ECO:0007669"/>
    <property type="project" value="UniProtKB-UniRule"/>
</dbReference>
<keyword evidence="5" id="KW-0677">Repeat</keyword>
<keyword evidence="16" id="KW-1185">Reference proteome</keyword>
<keyword evidence="6 12" id="KW-0106">Calcium</keyword>
<dbReference type="RefSeq" id="XP_009018478.1">
    <property type="nucleotide sequence ID" value="XM_009020230.1"/>
</dbReference>
<dbReference type="HOGENOM" id="CLU_006480_3_2_1"/>
<evidence type="ECO:0000313" key="14">
    <source>
        <dbReference type="EMBL" id="ESO03330.1"/>
    </source>
</evidence>
<keyword evidence="7" id="KW-0130">Cell adhesion</keyword>